<keyword evidence="7" id="KW-0496">Mitochondrion</keyword>
<comment type="similarity">
    <text evidence="2">Belongs to the complex I NDUFA11 subunit family.</text>
</comment>
<protein>
    <recommendedName>
        <fullName evidence="3">NADH dehydrogenase [ubiquinone] 1 alpha subcomplex subunit 11</fullName>
    </recommendedName>
    <alternativeName>
        <fullName evidence="9">Complex I-B14.7</fullName>
    </alternativeName>
    <alternativeName>
        <fullName evidence="10">NADH-ubiquinone oxidoreductase subunit B14.7</fullName>
    </alternativeName>
</protein>
<proteinExistence type="inferred from homology"/>
<dbReference type="Proteomes" id="UP000728032">
    <property type="component" value="Unassembled WGS sequence"/>
</dbReference>
<dbReference type="EMBL" id="OC920606">
    <property type="protein sequence ID" value="CAD7652643.1"/>
    <property type="molecule type" value="Genomic_DNA"/>
</dbReference>
<comment type="subcellular location">
    <subcellularLocation>
        <location evidence="1">Mitochondrion inner membrane</location>
        <topology evidence="1">Multi-pass membrane protein</topology>
        <orientation evidence="1">Matrix side</orientation>
    </subcellularLocation>
</comment>
<dbReference type="GO" id="GO:0045271">
    <property type="term" value="C:respiratory chain complex I"/>
    <property type="evidence" value="ECO:0007669"/>
    <property type="project" value="InterPro"/>
</dbReference>
<keyword evidence="4" id="KW-0812">Transmembrane</keyword>
<evidence type="ECO:0000256" key="4">
    <source>
        <dbReference type="ARBA" id="ARBA00022692"/>
    </source>
</evidence>
<evidence type="ECO:0000313" key="12">
    <source>
        <dbReference type="Proteomes" id="UP000728032"/>
    </source>
</evidence>
<evidence type="ECO:0000256" key="10">
    <source>
        <dbReference type="ARBA" id="ARBA00031497"/>
    </source>
</evidence>
<dbReference type="OrthoDB" id="1913277at2759"/>
<dbReference type="GO" id="GO:0005743">
    <property type="term" value="C:mitochondrial inner membrane"/>
    <property type="evidence" value="ECO:0007669"/>
    <property type="project" value="UniProtKB-SubCell"/>
</dbReference>
<evidence type="ECO:0000256" key="2">
    <source>
        <dbReference type="ARBA" id="ARBA00008699"/>
    </source>
</evidence>
<evidence type="ECO:0000256" key="9">
    <source>
        <dbReference type="ARBA" id="ARBA00030608"/>
    </source>
</evidence>
<reference evidence="11" key="1">
    <citation type="submission" date="2020-11" db="EMBL/GenBank/DDBJ databases">
        <authorList>
            <person name="Tran Van P."/>
        </authorList>
    </citation>
    <scope>NUCLEOTIDE SEQUENCE</scope>
</reference>
<keyword evidence="8" id="KW-0472">Membrane</keyword>
<evidence type="ECO:0000256" key="5">
    <source>
        <dbReference type="ARBA" id="ARBA00022792"/>
    </source>
</evidence>
<evidence type="ECO:0000256" key="3">
    <source>
        <dbReference type="ARBA" id="ARBA00018191"/>
    </source>
</evidence>
<evidence type="ECO:0000256" key="8">
    <source>
        <dbReference type="ARBA" id="ARBA00023136"/>
    </source>
</evidence>
<name>A0A7R9QNQ6_9ACAR</name>
<dbReference type="GO" id="GO:0006120">
    <property type="term" value="P:mitochondrial electron transport, NADH to ubiquinone"/>
    <property type="evidence" value="ECO:0007669"/>
    <property type="project" value="InterPro"/>
</dbReference>
<dbReference type="PANTHER" id="PTHR21382:SF1">
    <property type="entry name" value="NADH DEHYDROGENASE [UBIQUINONE] 1 ALPHA SUBCOMPLEX SUBUNIT 11"/>
    <property type="match status" value="1"/>
</dbReference>
<sequence>MVWPELPDKYTYKPLWCPPYPIPEGIFPNLWSFYTKKEIQNELQNVPPKTRYYFFDTPDYEDCHKKVYSYAVYGAKAASCIAMIDVLANKQLSYMTAVGRMASHFGRIGGSFVLYAAITCCVANLRGKRHDSWEHPFNHMIGGASVGLIWGYKFRSTGVGAAVAAAGALAGVLNLRANTSTKNFPNGWQILFPKDIEDLRIENGTLGGRNYGDLRMSWKIADPGRKGLE</sequence>
<keyword evidence="12" id="KW-1185">Reference proteome</keyword>
<organism evidence="11">
    <name type="scientific">Oppiella nova</name>
    <dbReference type="NCBI Taxonomy" id="334625"/>
    <lineage>
        <taxon>Eukaryota</taxon>
        <taxon>Metazoa</taxon>
        <taxon>Ecdysozoa</taxon>
        <taxon>Arthropoda</taxon>
        <taxon>Chelicerata</taxon>
        <taxon>Arachnida</taxon>
        <taxon>Acari</taxon>
        <taxon>Acariformes</taxon>
        <taxon>Sarcoptiformes</taxon>
        <taxon>Oribatida</taxon>
        <taxon>Brachypylina</taxon>
        <taxon>Oppioidea</taxon>
        <taxon>Oppiidae</taxon>
        <taxon>Oppiella</taxon>
    </lineage>
</organism>
<dbReference type="EMBL" id="CAJPVJ010005781">
    <property type="protein sequence ID" value="CAG2169830.1"/>
    <property type="molecule type" value="Genomic_DNA"/>
</dbReference>
<gene>
    <name evidence="11" type="ORF">ONB1V03_LOCUS9304</name>
</gene>
<evidence type="ECO:0000256" key="1">
    <source>
        <dbReference type="ARBA" id="ARBA00004292"/>
    </source>
</evidence>
<dbReference type="AlphaFoldDB" id="A0A7R9QNQ6"/>
<dbReference type="PANTHER" id="PTHR21382">
    <property type="entry name" value="NADH-UBIQUINONE OXIDOREDUCTASE SUBUNIT"/>
    <property type="match status" value="1"/>
</dbReference>
<dbReference type="InterPro" id="IPR039205">
    <property type="entry name" value="NDUFA11"/>
</dbReference>
<evidence type="ECO:0000313" key="11">
    <source>
        <dbReference type="EMBL" id="CAD7652643.1"/>
    </source>
</evidence>
<keyword evidence="5" id="KW-0999">Mitochondrion inner membrane</keyword>
<accession>A0A7R9QNQ6</accession>
<evidence type="ECO:0000256" key="7">
    <source>
        <dbReference type="ARBA" id="ARBA00023128"/>
    </source>
</evidence>
<evidence type="ECO:0000256" key="6">
    <source>
        <dbReference type="ARBA" id="ARBA00022989"/>
    </source>
</evidence>
<keyword evidence="6" id="KW-1133">Transmembrane helix</keyword>